<dbReference type="Pfam" id="PF02338">
    <property type="entry name" value="OTU"/>
    <property type="match status" value="1"/>
</dbReference>
<proteinExistence type="predicted"/>
<gene>
    <name evidence="2" type="ORF">RRG08_021384</name>
</gene>
<reference evidence="2" key="1">
    <citation type="journal article" date="2023" name="G3 (Bethesda)">
        <title>A reference genome for the long-term kleptoplast-retaining sea slug Elysia crispata morphotype clarki.</title>
        <authorList>
            <person name="Eastman K.E."/>
            <person name="Pendleton A.L."/>
            <person name="Shaikh M.A."/>
            <person name="Suttiyut T."/>
            <person name="Ogas R."/>
            <person name="Tomko P."/>
            <person name="Gavelis G."/>
            <person name="Widhalm J.R."/>
            <person name="Wisecaver J.H."/>
        </authorList>
    </citation>
    <scope>NUCLEOTIDE SEQUENCE</scope>
    <source>
        <strain evidence="2">ECLA1</strain>
    </source>
</reference>
<comment type="caution">
    <text evidence="2">The sequence shown here is derived from an EMBL/GenBank/DDBJ whole genome shotgun (WGS) entry which is preliminary data.</text>
</comment>
<dbReference type="Proteomes" id="UP001283361">
    <property type="component" value="Unassembled WGS sequence"/>
</dbReference>
<dbReference type="CDD" id="cd22744">
    <property type="entry name" value="OTU"/>
    <property type="match status" value="1"/>
</dbReference>
<sequence length="262" mass="29221">MARGSDSSISQWVKTSCKHSTQFVHTRGDTAYPPILQRDLFDRRRRSSQFLSTNLDHNLLEDDVDNILLSAVLDAEDIDIMDDPSQHHLGLKIDVSIDNYDSDEEPLAVVRRRLLDSREESSRNEAILPGQTRGLRLYLQAKAYRSGLVPVDVDCLLSAVIAQVPELNLDTAKLRQCLCEHVTANSEDNSLFLRGGSCALLAHIELLKKRGQWNSNLGDLVPFAMANFLQRNILIFSSEETSRITPISPILTGAQGKIVAIT</sequence>
<keyword evidence="3" id="KW-1185">Reference proteome</keyword>
<evidence type="ECO:0000313" key="3">
    <source>
        <dbReference type="Proteomes" id="UP001283361"/>
    </source>
</evidence>
<dbReference type="EMBL" id="JAWDGP010000133">
    <property type="protein sequence ID" value="KAK3803413.1"/>
    <property type="molecule type" value="Genomic_DNA"/>
</dbReference>
<evidence type="ECO:0000313" key="2">
    <source>
        <dbReference type="EMBL" id="KAK3803413.1"/>
    </source>
</evidence>
<name>A0AAE1EF45_9GAST</name>
<dbReference type="AlphaFoldDB" id="A0AAE1EF45"/>
<accession>A0AAE1EF45</accession>
<feature type="domain" description="OTU" evidence="1">
    <location>
        <begin position="152"/>
        <end position="246"/>
    </location>
</feature>
<organism evidence="2 3">
    <name type="scientific">Elysia crispata</name>
    <name type="common">lettuce slug</name>
    <dbReference type="NCBI Taxonomy" id="231223"/>
    <lineage>
        <taxon>Eukaryota</taxon>
        <taxon>Metazoa</taxon>
        <taxon>Spiralia</taxon>
        <taxon>Lophotrochozoa</taxon>
        <taxon>Mollusca</taxon>
        <taxon>Gastropoda</taxon>
        <taxon>Heterobranchia</taxon>
        <taxon>Euthyneura</taxon>
        <taxon>Panpulmonata</taxon>
        <taxon>Sacoglossa</taxon>
        <taxon>Placobranchoidea</taxon>
        <taxon>Plakobranchidae</taxon>
        <taxon>Elysia</taxon>
    </lineage>
</organism>
<dbReference type="InterPro" id="IPR003323">
    <property type="entry name" value="OTU_dom"/>
</dbReference>
<evidence type="ECO:0000259" key="1">
    <source>
        <dbReference type="Pfam" id="PF02338"/>
    </source>
</evidence>
<dbReference type="Gene3D" id="3.90.70.80">
    <property type="match status" value="1"/>
</dbReference>
<protein>
    <recommendedName>
        <fullName evidence="1">OTU domain-containing protein</fullName>
    </recommendedName>
</protein>